<evidence type="ECO:0000313" key="1">
    <source>
        <dbReference type="EMBL" id="KAF1831660.1"/>
    </source>
</evidence>
<evidence type="ECO:0000313" key="2">
    <source>
        <dbReference type="Proteomes" id="UP000800040"/>
    </source>
</evidence>
<gene>
    <name evidence="1" type="ORF">BDW02DRAFT_649702</name>
</gene>
<reference evidence="1" key="1">
    <citation type="submission" date="2020-01" db="EMBL/GenBank/DDBJ databases">
        <authorList>
            <consortium name="DOE Joint Genome Institute"/>
            <person name="Haridas S."/>
            <person name="Albert R."/>
            <person name="Binder M."/>
            <person name="Bloem J."/>
            <person name="Labutti K."/>
            <person name="Salamov A."/>
            <person name="Andreopoulos B."/>
            <person name="Baker S.E."/>
            <person name="Barry K."/>
            <person name="Bills G."/>
            <person name="Bluhm B.H."/>
            <person name="Cannon C."/>
            <person name="Castanera R."/>
            <person name="Culley D.E."/>
            <person name="Daum C."/>
            <person name="Ezra D."/>
            <person name="Gonzalez J.B."/>
            <person name="Henrissat B."/>
            <person name="Kuo A."/>
            <person name="Liang C."/>
            <person name="Lipzen A."/>
            <person name="Lutzoni F."/>
            <person name="Magnuson J."/>
            <person name="Mondo S."/>
            <person name="Nolan M."/>
            <person name="Ohm R."/>
            <person name="Pangilinan J."/>
            <person name="Park H.-J."/>
            <person name="Ramirez L."/>
            <person name="Alfaro M."/>
            <person name="Sun H."/>
            <person name="Tritt A."/>
            <person name="Yoshinaga Y."/>
            <person name="Zwiers L.-H."/>
            <person name="Turgeon B.G."/>
            <person name="Goodwin S.B."/>
            <person name="Spatafora J.W."/>
            <person name="Crous P.W."/>
            <person name="Grigoriev I.V."/>
        </authorList>
    </citation>
    <scope>NUCLEOTIDE SEQUENCE</scope>
    <source>
        <strain evidence="1">P77</strain>
    </source>
</reference>
<keyword evidence="2" id="KW-1185">Reference proteome</keyword>
<dbReference type="OrthoDB" id="3764174at2759"/>
<dbReference type="EMBL" id="ML975357">
    <property type="protein sequence ID" value="KAF1831660.1"/>
    <property type="molecule type" value="Genomic_DNA"/>
</dbReference>
<sequence length="262" mass="29507">MAQPEQLSASKLQARMQHQDNLQRVSNRYSPCHPESCYHDLECGHRIQVACNTEYCGVNCKQPQRGTPFVCPDCLVSDVRLEMVFESLDLNNVDAEMGGTEAISREDSIQAIANAKLKKLLAQGRRMCKIAPKFADPKLQFWHQFLTEENFEGLEEDIDTVLPDKYKNPPQLEDTVKSNEADRLDAGAEVTFTVDELAQDWEDFVRQFQLCPDGQAPSNFTNVMDNPVWPVNETELGFSVEDEASAAVREAFTMCELSGGHL</sequence>
<organism evidence="1 2">
    <name type="scientific">Decorospora gaudefroyi</name>
    <dbReference type="NCBI Taxonomy" id="184978"/>
    <lineage>
        <taxon>Eukaryota</taxon>
        <taxon>Fungi</taxon>
        <taxon>Dikarya</taxon>
        <taxon>Ascomycota</taxon>
        <taxon>Pezizomycotina</taxon>
        <taxon>Dothideomycetes</taxon>
        <taxon>Pleosporomycetidae</taxon>
        <taxon>Pleosporales</taxon>
        <taxon>Pleosporineae</taxon>
        <taxon>Pleosporaceae</taxon>
        <taxon>Decorospora</taxon>
    </lineage>
</organism>
<dbReference type="Proteomes" id="UP000800040">
    <property type="component" value="Unassembled WGS sequence"/>
</dbReference>
<accession>A0A6A5K5M4</accession>
<protein>
    <submittedName>
        <fullName evidence="1">Uncharacterized protein</fullName>
    </submittedName>
</protein>
<proteinExistence type="predicted"/>
<dbReference type="AlphaFoldDB" id="A0A6A5K5M4"/>
<name>A0A6A5K5M4_9PLEO</name>